<evidence type="ECO:0000256" key="3">
    <source>
        <dbReference type="ARBA" id="ARBA00023015"/>
    </source>
</evidence>
<keyword evidence="3" id="KW-0805">Transcription regulation</keyword>
<dbReference type="Pfam" id="PF04082">
    <property type="entry name" value="Fungal_trans"/>
    <property type="match status" value="1"/>
</dbReference>
<dbReference type="PROSITE" id="PS50048">
    <property type="entry name" value="ZN2_CY6_FUNGAL_2"/>
    <property type="match status" value="1"/>
</dbReference>
<dbReference type="InterPro" id="IPR001138">
    <property type="entry name" value="Zn2Cys6_DnaBD"/>
</dbReference>
<sequence>MDSFPNPPIDGDRSRPPEPPDDEGSPSADDLPACLSCRKRKSRCSREKPSCAQCLRLGCECLYVFKQKPGIKAGAVDTLSRRLDFLEKLFLDSAGNKKPHLAFLDLDIDQLRSQIPSPFTPGLAPAMGQRASDALAGETSASTNGASTVPDSPASRLQPYHTQMRKRRRVGDHHAGREDAGDDGESGRPDSISNGSGQRRRQYLFLDNPSYNNRQRRRHHYRRDAEGSGADENDENEEDCDSANDNNDDDENSNDVASDASISSLDNAWIPPLPALPLLKAIVEAHFQTVHHWVPILHSTRFRAALTDARERRRHAVLIHAMVAMSIKYVDFAAFNLTSRQVARQIRLSRRAVQLNALDGLSFTNTQALIFLAFDYMGSGLITKAWPIVATLTRLAVFLQLTIERDDASARPTPLVQPAALFDGPRDWTEAEERRRIFWGIFFLDRILSISAGWQPSLAGSEVRRRLPCSGGFWAREESVTTPYFALWDGRTGEMGGKVASNMLAAPANGAAAYHPSPDYYYSNHYPAASPSMGRDGMTPSIAAGVAGTAGKFSASAANTNKLGAVAYCIEATEHLTLVTAFFARQPPLSPPPGEITTTDGGSVGVGVEDRAAMNAWLTRFKELDLRLVHWKMNLPPQWADWHVSLKIDPNLTLCHLSHLTSMVLLHQHIAYPPPQWSSHIRPILPSVCSAAICELAVVDIVAISQKYLRYVGGLVCGQFAFCLFVAARFTLVHGRISKSATTGSSTLKAPTVPSASAFSVDDTPTAFVALLESLDNISVRWRGYCIPENESKGENTTDKDSGGVHTSPQPKRRSQPLDLAAQYASRLRSLHQKAMGIGAFTGVTFATTEELTALLSTSSMESLIDLKRSPQTRNELPGATAPPAARYASSPLALSSTAASHLRSPSVIHGGGVEMAGILQNPIPAPVATGRTPAITPITAMDSINSVVSPSNGPDGSIVGYGSIRGGPVTANVSNVRIMPETPATVGTVFNMEMMTQQHSQQPNPLHHLGQQQAHPQLHPHESHPQNLRQQHQHGQQPQHMQQQQEQERQQQQHQHQQHQQRQQQFGIDDEDEFAAMSHLLMGNQFLDMDRVLISNDTSFLLR</sequence>
<evidence type="ECO:0000256" key="2">
    <source>
        <dbReference type="ARBA" id="ARBA00022723"/>
    </source>
</evidence>
<accession>A0ABP0D704</accession>
<dbReference type="PROSITE" id="PS00463">
    <property type="entry name" value="ZN2_CY6_FUNGAL_1"/>
    <property type="match status" value="1"/>
</dbReference>
<dbReference type="InterPro" id="IPR036864">
    <property type="entry name" value="Zn2-C6_fun-type_DNA-bd_sf"/>
</dbReference>
<dbReference type="SMART" id="SM00066">
    <property type="entry name" value="GAL4"/>
    <property type="match status" value="1"/>
</dbReference>
<dbReference type="InterPro" id="IPR050815">
    <property type="entry name" value="TF_fung"/>
</dbReference>
<comment type="caution">
    <text evidence="8">The sequence shown here is derived from an EMBL/GenBank/DDBJ whole genome shotgun (WGS) entry which is preliminary data.</text>
</comment>
<evidence type="ECO:0000313" key="9">
    <source>
        <dbReference type="Proteomes" id="UP001642501"/>
    </source>
</evidence>
<feature type="compositionally biased region" description="Low complexity" evidence="6">
    <location>
        <begin position="1034"/>
        <end position="1046"/>
    </location>
</feature>
<feature type="compositionally biased region" description="Acidic residues" evidence="6">
    <location>
        <begin position="229"/>
        <end position="253"/>
    </location>
</feature>
<feature type="compositionally biased region" description="Low complexity" evidence="6">
    <location>
        <begin position="1053"/>
        <end position="1066"/>
    </location>
</feature>
<evidence type="ECO:0000313" key="8">
    <source>
        <dbReference type="EMBL" id="CAK7263142.1"/>
    </source>
</evidence>
<dbReference type="PANTHER" id="PTHR47338">
    <property type="entry name" value="ZN(II)2CYS6 TRANSCRIPTION FACTOR (EUROFUNG)-RELATED"/>
    <property type="match status" value="1"/>
</dbReference>
<feature type="compositionally biased region" description="Basic and acidic residues" evidence="6">
    <location>
        <begin position="790"/>
        <end position="803"/>
    </location>
</feature>
<keyword evidence="4" id="KW-0804">Transcription</keyword>
<dbReference type="PANTHER" id="PTHR47338:SF23">
    <property type="entry name" value="ZN(II)2CYS6 TRANSCRIPTION FACTOR (EUROFUNG)"/>
    <property type="match status" value="1"/>
</dbReference>
<evidence type="ECO:0000256" key="6">
    <source>
        <dbReference type="SAM" id="MobiDB-lite"/>
    </source>
</evidence>
<feature type="region of interest" description="Disordered" evidence="6">
    <location>
        <begin position="998"/>
        <end position="1067"/>
    </location>
</feature>
<evidence type="ECO:0000256" key="5">
    <source>
        <dbReference type="ARBA" id="ARBA00023242"/>
    </source>
</evidence>
<dbReference type="CDD" id="cd12148">
    <property type="entry name" value="fungal_TF_MHR"/>
    <property type="match status" value="1"/>
</dbReference>
<dbReference type="InterPro" id="IPR007219">
    <property type="entry name" value="XnlR_reg_dom"/>
</dbReference>
<dbReference type="Proteomes" id="UP001642501">
    <property type="component" value="Unassembled WGS sequence"/>
</dbReference>
<feature type="compositionally biased region" description="Polar residues" evidence="6">
    <location>
        <begin position="998"/>
        <end position="1016"/>
    </location>
</feature>
<feature type="region of interest" description="Disordered" evidence="6">
    <location>
        <begin position="790"/>
        <end position="817"/>
    </location>
</feature>
<protein>
    <recommendedName>
        <fullName evidence="7">Zn(2)-C6 fungal-type domain-containing protein</fullName>
    </recommendedName>
</protein>
<keyword evidence="2" id="KW-0479">Metal-binding</keyword>
<evidence type="ECO:0000256" key="4">
    <source>
        <dbReference type="ARBA" id="ARBA00023163"/>
    </source>
</evidence>
<dbReference type="SMART" id="SM00906">
    <property type="entry name" value="Fungal_trans"/>
    <property type="match status" value="1"/>
</dbReference>
<dbReference type="CDD" id="cd00067">
    <property type="entry name" value="GAL4"/>
    <property type="match status" value="1"/>
</dbReference>
<dbReference type="EMBL" id="CAWUOM010000003">
    <property type="protein sequence ID" value="CAK7263142.1"/>
    <property type="molecule type" value="Genomic_DNA"/>
</dbReference>
<feature type="domain" description="Zn(2)-C6 fungal-type" evidence="7">
    <location>
        <begin position="33"/>
        <end position="63"/>
    </location>
</feature>
<feature type="compositionally biased region" description="Polar residues" evidence="6">
    <location>
        <begin position="139"/>
        <end position="150"/>
    </location>
</feature>
<organism evidence="8 9">
    <name type="scientific">Sporothrix epigloea</name>
    <dbReference type="NCBI Taxonomy" id="1892477"/>
    <lineage>
        <taxon>Eukaryota</taxon>
        <taxon>Fungi</taxon>
        <taxon>Dikarya</taxon>
        <taxon>Ascomycota</taxon>
        <taxon>Pezizomycotina</taxon>
        <taxon>Sordariomycetes</taxon>
        <taxon>Sordariomycetidae</taxon>
        <taxon>Ophiostomatales</taxon>
        <taxon>Ophiostomataceae</taxon>
        <taxon>Sporothrix</taxon>
    </lineage>
</organism>
<reference evidence="8 9" key="1">
    <citation type="submission" date="2024-01" db="EMBL/GenBank/DDBJ databases">
        <authorList>
            <person name="Allen C."/>
            <person name="Tagirdzhanova G."/>
        </authorList>
    </citation>
    <scope>NUCLEOTIDE SEQUENCE [LARGE SCALE GENOMIC DNA]</scope>
    <source>
        <strain evidence="8 9">CBS 573.63</strain>
    </source>
</reference>
<name>A0ABP0D704_9PEZI</name>
<keyword evidence="5" id="KW-0539">Nucleus</keyword>
<dbReference type="Gene3D" id="4.10.240.10">
    <property type="entry name" value="Zn(2)-C6 fungal-type DNA-binding domain"/>
    <property type="match status" value="1"/>
</dbReference>
<dbReference type="SUPFAM" id="SSF57701">
    <property type="entry name" value="Zn2/Cys6 DNA-binding domain"/>
    <property type="match status" value="1"/>
</dbReference>
<gene>
    <name evidence="8" type="ORF">SEPCBS57363_000417</name>
</gene>
<evidence type="ECO:0000256" key="1">
    <source>
        <dbReference type="ARBA" id="ARBA00004123"/>
    </source>
</evidence>
<evidence type="ECO:0000259" key="7">
    <source>
        <dbReference type="PROSITE" id="PS50048"/>
    </source>
</evidence>
<feature type="region of interest" description="Disordered" evidence="6">
    <location>
        <begin position="117"/>
        <end position="258"/>
    </location>
</feature>
<feature type="region of interest" description="Disordered" evidence="6">
    <location>
        <begin position="1"/>
        <end position="31"/>
    </location>
</feature>
<keyword evidence="9" id="KW-1185">Reference proteome</keyword>
<proteinExistence type="predicted"/>
<comment type="subcellular location">
    <subcellularLocation>
        <location evidence="1">Nucleus</location>
    </subcellularLocation>
</comment>
<dbReference type="Pfam" id="PF00172">
    <property type="entry name" value="Zn_clus"/>
    <property type="match status" value="1"/>
</dbReference>